<dbReference type="GO" id="GO:0004523">
    <property type="term" value="F:RNA-DNA hybrid ribonuclease activity"/>
    <property type="evidence" value="ECO:0007669"/>
    <property type="project" value="InterPro"/>
</dbReference>
<evidence type="ECO:0000313" key="3">
    <source>
        <dbReference type="Proteomes" id="UP000236161"/>
    </source>
</evidence>
<dbReference type="GO" id="GO:0005737">
    <property type="term" value="C:cytoplasm"/>
    <property type="evidence" value="ECO:0007669"/>
    <property type="project" value="TreeGrafter"/>
</dbReference>
<dbReference type="Gene3D" id="3.60.21.10">
    <property type="match status" value="1"/>
</dbReference>
<dbReference type="SMART" id="SM00156">
    <property type="entry name" value="PP2Ac"/>
    <property type="match status" value="1"/>
</dbReference>
<dbReference type="CDD" id="cd06222">
    <property type="entry name" value="RNase_H_like"/>
    <property type="match status" value="1"/>
</dbReference>
<gene>
    <name evidence="2" type="primary">TOPP6</name>
    <name evidence="2" type="ORF">AXF42_Ash007470</name>
</gene>
<organism evidence="2 3">
    <name type="scientific">Apostasia shenzhenica</name>
    <dbReference type="NCBI Taxonomy" id="1088818"/>
    <lineage>
        <taxon>Eukaryota</taxon>
        <taxon>Viridiplantae</taxon>
        <taxon>Streptophyta</taxon>
        <taxon>Embryophyta</taxon>
        <taxon>Tracheophyta</taxon>
        <taxon>Spermatophyta</taxon>
        <taxon>Magnoliopsida</taxon>
        <taxon>Liliopsida</taxon>
        <taxon>Asparagales</taxon>
        <taxon>Orchidaceae</taxon>
        <taxon>Apostasioideae</taxon>
        <taxon>Apostasia</taxon>
    </lineage>
</organism>
<dbReference type="InterPro" id="IPR050341">
    <property type="entry name" value="PP1_catalytic_subunit"/>
</dbReference>
<proteinExistence type="predicted"/>
<dbReference type="InterPro" id="IPR002156">
    <property type="entry name" value="RNaseH_domain"/>
</dbReference>
<reference evidence="2 3" key="1">
    <citation type="journal article" date="2017" name="Nature">
        <title>The Apostasia genome and the evolution of orchids.</title>
        <authorList>
            <person name="Zhang G.Q."/>
            <person name="Liu K.W."/>
            <person name="Li Z."/>
            <person name="Lohaus R."/>
            <person name="Hsiao Y.Y."/>
            <person name="Niu S.C."/>
            <person name="Wang J.Y."/>
            <person name="Lin Y.C."/>
            <person name="Xu Q."/>
            <person name="Chen L.J."/>
            <person name="Yoshida K."/>
            <person name="Fujiwara S."/>
            <person name="Wang Z.W."/>
            <person name="Zhang Y.Q."/>
            <person name="Mitsuda N."/>
            <person name="Wang M."/>
            <person name="Liu G.H."/>
            <person name="Pecoraro L."/>
            <person name="Huang H.X."/>
            <person name="Xiao X.J."/>
            <person name="Lin M."/>
            <person name="Wu X.Y."/>
            <person name="Wu W.L."/>
            <person name="Chen Y.Y."/>
            <person name="Chang S.B."/>
            <person name="Sakamoto S."/>
            <person name="Ohme-Takagi M."/>
            <person name="Yagi M."/>
            <person name="Zeng S.J."/>
            <person name="Shen C.Y."/>
            <person name="Yeh C.M."/>
            <person name="Luo Y.B."/>
            <person name="Tsai W.C."/>
            <person name="Van de Peer Y."/>
            <person name="Liu Z.J."/>
        </authorList>
    </citation>
    <scope>NUCLEOTIDE SEQUENCE [LARGE SCALE GENOMIC DNA]</scope>
    <source>
        <strain evidence="3">cv. Shenzhen</strain>
        <tissue evidence="2">Stem</tissue>
    </source>
</reference>
<dbReference type="PRINTS" id="PR00114">
    <property type="entry name" value="STPHPHTASE"/>
</dbReference>
<protein>
    <submittedName>
        <fullName evidence="2">Serine/threonine-protein phosphatase PP1 isozyme 6</fullName>
        <ecNumber evidence="2">3.1.3.16</ecNumber>
    </submittedName>
</protein>
<dbReference type="InterPro" id="IPR036397">
    <property type="entry name" value="RNaseH_sf"/>
</dbReference>
<dbReference type="OrthoDB" id="1741277at2759"/>
<dbReference type="AlphaFoldDB" id="A0A2I0A5J6"/>
<sequence length="428" mass="48718">MHGGLSPDMENLDQIRRIARPTDVPDRGLLRDLLWSNPKKKIDGWRKDNKDVSYTFGSDKVGNFLQKHDLDLVCRGHQVVKDGYEFFANRQFVTIFSAPNYRGKYDNAGAIMSVDETLMCSFQILKPFEKKERLEFWNNLLRHETPLKKLDATQEISMEYLLKTHPNKVAKVESVEKSGLNSKQIEVVASKVMSTEVVEWQETIGKDQFGMHSLELMKPFQFRWELPPKGWIKVNFAGVVQEGERAGAGALIRDSCGYLLCAVALKLDTFSVPSSEFRGAWEGLKLASSLEGYNGVWLEGCSQRVISWIEKVIKGESPFKLKPSLVDIIHWFTSFSDCRCTHIYREGNKPANFLAELGVSTSRFFTSEKEDVPLELLHMIEQDRNGEVYVLDDPWVHCWIEWSGPSIFKLAGSSCHSNLSLDSSAFDS</sequence>
<dbReference type="Proteomes" id="UP000236161">
    <property type="component" value="Unassembled WGS sequence"/>
</dbReference>
<dbReference type="EC" id="3.1.3.16" evidence="2"/>
<dbReference type="PANTHER" id="PTHR11668:SF496">
    <property type="entry name" value="SERINE_THREONINE-PROTEIN PHOSPHATASE"/>
    <property type="match status" value="1"/>
</dbReference>
<evidence type="ECO:0000259" key="1">
    <source>
        <dbReference type="SMART" id="SM00156"/>
    </source>
</evidence>
<dbReference type="SUPFAM" id="SSF56300">
    <property type="entry name" value="Metallo-dependent phosphatases"/>
    <property type="match status" value="1"/>
</dbReference>
<accession>A0A2I0A5J6</accession>
<feature type="domain" description="Serine/threonine specific protein phosphatases" evidence="1">
    <location>
        <begin position="1"/>
        <end position="129"/>
    </location>
</feature>
<dbReference type="PANTHER" id="PTHR11668">
    <property type="entry name" value="SERINE/THREONINE PROTEIN PHOSPHATASE"/>
    <property type="match status" value="1"/>
</dbReference>
<dbReference type="InterPro" id="IPR029052">
    <property type="entry name" value="Metallo-depent_PP-like"/>
</dbReference>
<evidence type="ECO:0000313" key="2">
    <source>
        <dbReference type="EMBL" id="PKA50815.1"/>
    </source>
</evidence>
<dbReference type="SUPFAM" id="SSF53098">
    <property type="entry name" value="Ribonuclease H-like"/>
    <property type="match status" value="1"/>
</dbReference>
<dbReference type="GO" id="GO:0005634">
    <property type="term" value="C:nucleus"/>
    <property type="evidence" value="ECO:0007669"/>
    <property type="project" value="TreeGrafter"/>
</dbReference>
<keyword evidence="3" id="KW-1185">Reference proteome</keyword>
<dbReference type="EMBL" id="KZ452015">
    <property type="protein sequence ID" value="PKA50815.1"/>
    <property type="molecule type" value="Genomic_DNA"/>
</dbReference>
<dbReference type="InterPro" id="IPR012337">
    <property type="entry name" value="RNaseH-like_sf"/>
</dbReference>
<dbReference type="STRING" id="1088818.A0A2I0A5J6"/>
<name>A0A2I0A5J6_9ASPA</name>
<dbReference type="Pfam" id="PF00149">
    <property type="entry name" value="Metallophos"/>
    <property type="match status" value="1"/>
</dbReference>
<dbReference type="GO" id="GO:0003676">
    <property type="term" value="F:nucleic acid binding"/>
    <property type="evidence" value="ECO:0007669"/>
    <property type="project" value="InterPro"/>
</dbReference>
<keyword evidence="2" id="KW-0378">Hydrolase</keyword>
<dbReference type="Gene3D" id="3.30.420.10">
    <property type="entry name" value="Ribonuclease H-like superfamily/Ribonuclease H"/>
    <property type="match status" value="1"/>
</dbReference>
<dbReference type="InterPro" id="IPR044730">
    <property type="entry name" value="RNase_H-like_dom_plant"/>
</dbReference>
<dbReference type="Pfam" id="PF13456">
    <property type="entry name" value="RVT_3"/>
    <property type="match status" value="1"/>
</dbReference>
<dbReference type="InterPro" id="IPR004843">
    <property type="entry name" value="Calcineurin-like_PHP"/>
</dbReference>
<dbReference type="GO" id="GO:0004722">
    <property type="term" value="F:protein serine/threonine phosphatase activity"/>
    <property type="evidence" value="ECO:0007669"/>
    <property type="project" value="UniProtKB-EC"/>
</dbReference>
<dbReference type="InterPro" id="IPR006186">
    <property type="entry name" value="Ser/Thr-sp_prot-phosphatase"/>
</dbReference>